<dbReference type="Proteomes" id="UP001138709">
    <property type="component" value="Unassembled WGS sequence"/>
</dbReference>
<reference evidence="1" key="2">
    <citation type="journal article" date="2021" name="Syst. Appl. Microbiol.">
        <title>Roseomonas hellenica sp. nov., isolated from roots of wild-growing Alkanna tinctoria.</title>
        <authorList>
            <person name="Rat A."/>
            <person name="Naranjo H.D."/>
            <person name="Lebbe L."/>
            <person name="Cnockaert M."/>
            <person name="Krigas N."/>
            <person name="Grigoriadou K."/>
            <person name="Maloupa E."/>
            <person name="Willems A."/>
        </authorList>
    </citation>
    <scope>NUCLEOTIDE SEQUENCE</scope>
    <source>
        <strain evidence="1">LMG 31228</strain>
    </source>
</reference>
<dbReference type="EMBL" id="JAAEDL010000036">
    <property type="protein sequence ID" value="MBR0683615.1"/>
    <property type="molecule type" value="Genomic_DNA"/>
</dbReference>
<keyword evidence="2" id="KW-1185">Reference proteome</keyword>
<accession>A0A9X9XIS9</accession>
<dbReference type="RefSeq" id="WP_211849182.1">
    <property type="nucleotide sequence ID" value="NZ_JAAEDL010000036.1"/>
</dbReference>
<proteinExistence type="predicted"/>
<evidence type="ECO:0000313" key="1">
    <source>
        <dbReference type="EMBL" id="MBR0683615.1"/>
    </source>
</evidence>
<reference evidence="1" key="1">
    <citation type="submission" date="2020-01" db="EMBL/GenBank/DDBJ databases">
        <authorList>
            <person name="Rat A."/>
        </authorList>
    </citation>
    <scope>NUCLEOTIDE SEQUENCE</scope>
    <source>
        <strain evidence="1">LMG 31228</strain>
    </source>
</reference>
<gene>
    <name evidence="1" type="ORF">GXW74_24235</name>
</gene>
<protein>
    <submittedName>
        <fullName evidence="1">Uncharacterized protein</fullName>
    </submittedName>
</protein>
<evidence type="ECO:0000313" key="2">
    <source>
        <dbReference type="Proteomes" id="UP001138709"/>
    </source>
</evidence>
<comment type="caution">
    <text evidence="1">The sequence shown here is derived from an EMBL/GenBank/DDBJ whole genome shotgun (WGS) entry which is preliminary data.</text>
</comment>
<dbReference type="AlphaFoldDB" id="A0A9X9XIS9"/>
<name>A0A9X9XIS9_9PROT</name>
<sequence length="215" mass="23716">MAKSYRRWLLGGPAAFSNDPARAAARFALTRELPLEVLIRNVRGASRPLGRDANAEIVEAVWHHHVERDIRAHDAPNWLFDFLAGFGVRIAADLLAVEGGTASLFWLQTRRGAAPSLTQLGMLQRLFLLKARDSDFEDVGLTILDLGKPIEGGGRVVKPYAIGDLPMPSEDDARAMLQTFADAHALLVAENFAKTRAEHRAKQRRPSKGQDDLFA</sequence>
<organism evidence="1 2">
    <name type="scientific">Neoroseomonas eburnea</name>
    <dbReference type="NCBI Taxonomy" id="1346889"/>
    <lineage>
        <taxon>Bacteria</taxon>
        <taxon>Pseudomonadati</taxon>
        <taxon>Pseudomonadota</taxon>
        <taxon>Alphaproteobacteria</taxon>
        <taxon>Acetobacterales</taxon>
        <taxon>Acetobacteraceae</taxon>
        <taxon>Neoroseomonas</taxon>
    </lineage>
</organism>